<dbReference type="CDD" id="cd04301">
    <property type="entry name" value="NAT_SF"/>
    <property type="match status" value="1"/>
</dbReference>
<reference evidence="2" key="2">
    <citation type="journal article" date="2023" name="Curr. Microbiol.">
        <title>Granulicatella seriolae sp. nov., a Novel Facultative Anaerobe Isolated from Yellowtail Marine Fish.</title>
        <authorList>
            <person name="Lee M."/>
            <person name="Choi Y.J."/>
            <person name="Farooq A."/>
            <person name="Jeong J.B."/>
            <person name="Jung M.Y."/>
        </authorList>
    </citation>
    <scope>NUCLEOTIDE SEQUENCE</scope>
    <source>
        <strain evidence="2">S8</strain>
    </source>
</reference>
<dbReference type="InterPro" id="IPR016181">
    <property type="entry name" value="Acyl_CoA_acyltransferase"/>
</dbReference>
<accession>A0ABT1WMT1</accession>
<keyword evidence="3" id="KW-1185">Reference proteome</keyword>
<gene>
    <name evidence="2" type="ORF">NPA36_04635</name>
</gene>
<dbReference type="Gene3D" id="3.40.630.30">
    <property type="match status" value="1"/>
</dbReference>
<dbReference type="PANTHER" id="PTHR43441">
    <property type="entry name" value="RIBOSOMAL-PROTEIN-SERINE ACETYLTRANSFERASE"/>
    <property type="match status" value="1"/>
</dbReference>
<dbReference type="Proteomes" id="UP001059480">
    <property type="component" value="Unassembled WGS sequence"/>
</dbReference>
<sequence length="184" mass="21007">MKGFTLNITNDLALLYPELSMAQELFDLINSDREHIGKFLPFVDITKSVDDETNYLKMKLSGVANGTDFPCFITKSDRIIGTIDLHFINHDNKKAEIGYWLHSSYARQGLTKLAVQTICDYAFQNLGLNKLVIKADTENIASNQVAQSCGFRLVGVKKQDMLMRGEFRDMNVYEILKSEWEKKL</sequence>
<evidence type="ECO:0000313" key="2">
    <source>
        <dbReference type="EMBL" id="MCQ9209832.1"/>
    </source>
</evidence>
<proteinExistence type="predicted"/>
<dbReference type="RefSeq" id="WP_256944941.1">
    <property type="nucleotide sequence ID" value="NZ_JANHNZ010000003.1"/>
</dbReference>
<dbReference type="InterPro" id="IPR051908">
    <property type="entry name" value="Ribosomal_N-acetyltransferase"/>
</dbReference>
<dbReference type="Pfam" id="PF13302">
    <property type="entry name" value="Acetyltransf_3"/>
    <property type="match status" value="1"/>
</dbReference>
<dbReference type="EMBL" id="JANHNZ010000003">
    <property type="protein sequence ID" value="MCQ9209832.1"/>
    <property type="molecule type" value="Genomic_DNA"/>
</dbReference>
<dbReference type="InterPro" id="IPR000182">
    <property type="entry name" value="GNAT_dom"/>
</dbReference>
<dbReference type="PANTHER" id="PTHR43441:SF11">
    <property type="entry name" value="RIBOSOMAL-PROTEIN-SERINE ACETYLTRANSFERASE"/>
    <property type="match status" value="1"/>
</dbReference>
<reference evidence="2" key="3">
    <citation type="journal article" date="2023" name="Microbiol. Resour. Announc.">
        <title>Draft Genome Sequence of Granulicatella sp. Strain S8, Isolated from a Marine Fish, Seriola quinqueradiata.</title>
        <authorList>
            <person name="Lee M."/>
            <person name="Farooq A."/>
            <person name="Jeong J.B."/>
            <person name="Jung M.Y."/>
        </authorList>
    </citation>
    <scope>NUCLEOTIDE SEQUENCE</scope>
    <source>
        <strain evidence="2">S8</strain>
    </source>
</reference>
<feature type="domain" description="N-acetyltransferase" evidence="1">
    <location>
        <begin position="12"/>
        <end position="179"/>
    </location>
</feature>
<dbReference type="PROSITE" id="PS51186">
    <property type="entry name" value="GNAT"/>
    <property type="match status" value="1"/>
</dbReference>
<comment type="caution">
    <text evidence="2">The sequence shown here is derived from an EMBL/GenBank/DDBJ whole genome shotgun (WGS) entry which is preliminary data.</text>
</comment>
<organism evidence="2 3">
    <name type="scientific">Granulicatella seriolae</name>
    <dbReference type="NCBI Taxonomy" id="2967226"/>
    <lineage>
        <taxon>Bacteria</taxon>
        <taxon>Bacillati</taxon>
        <taxon>Bacillota</taxon>
        <taxon>Bacilli</taxon>
        <taxon>Lactobacillales</taxon>
        <taxon>Carnobacteriaceae</taxon>
        <taxon>Granulicatella</taxon>
    </lineage>
</organism>
<dbReference type="SUPFAM" id="SSF55729">
    <property type="entry name" value="Acyl-CoA N-acyltransferases (Nat)"/>
    <property type="match status" value="1"/>
</dbReference>
<reference evidence="2" key="1">
    <citation type="submission" date="2022-07" db="EMBL/GenBank/DDBJ databases">
        <authorList>
            <person name="Jung M.-Y."/>
            <person name="Lee M."/>
        </authorList>
    </citation>
    <scope>NUCLEOTIDE SEQUENCE</scope>
    <source>
        <strain evidence="2">S8</strain>
    </source>
</reference>
<name>A0ABT1WMT1_9LACT</name>
<evidence type="ECO:0000259" key="1">
    <source>
        <dbReference type="PROSITE" id="PS51186"/>
    </source>
</evidence>
<protein>
    <submittedName>
        <fullName evidence="2">GNAT family N-acetyltransferase</fullName>
    </submittedName>
</protein>
<evidence type="ECO:0000313" key="3">
    <source>
        <dbReference type="Proteomes" id="UP001059480"/>
    </source>
</evidence>